<accession>A0ABP6ZXK1</accession>
<protein>
    <submittedName>
        <fullName evidence="5">LuxR family transcriptional regulator</fullName>
    </submittedName>
</protein>
<evidence type="ECO:0000256" key="1">
    <source>
        <dbReference type="ARBA" id="ARBA00022741"/>
    </source>
</evidence>
<evidence type="ECO:0000256" key="3">
    <source>
        <dbReference type="SAM" id="MobiDB-lite"/>
    </source>
</evidence>
<evidence type="ECO:0000313" key="5">
    <source>
        <dbReference type="EMBL" id="GAA3621943.1"/>
    </source>
</evidence>
<dbReference type="PANTHER" id="PTHR16305:SF35">
    <property type="entry name" value="TRANSCRIPTIONAL ACTIVATOR DOMAIN"/>
    <property type="match status" value="1"/>
</dbReference>
<feature type="domain" description="Orc1-like AAA ATPase" evidence="4">
    <location>
        <begin position="2"/>
        <end position="171"/>
    </location>
</feature>
<dbReference type="Gene3D" id="1.25.40.10">
    <property type="entry name" value="Tetratricopeptide repeat domain"/>
    <property type="match status" value="1"/>
</dbReference>
<feature type="compositionally biased region" description="Basic and acidic residues" evidence="3">
    <location>
        <begin position="871"/>
        <end position="880"/>
    </location>
</feature>
<dbReference type="PANTHER" id="PTHR16305">
    <property type="entry name" value="TESTICULAR SOLUBLE ADENYLYL CYCLASE"/>
    <property type="match status" value="1"/>
</dbReference>
<keyword evidence="2" id="KW-0067">ATP-binding</keyword>
<feature type="compositionally biased region" description="Basic and acidic residues" evidence="3">
    <location>
        <begin position="829"/>
        <end position="839"/>
    </location>
</feature>
<dbReference type="SUPFAM" id="SSF52540">
    <property type="entry name" value="P-loop containing nucleoside triphosphate hydrolases"/>
    <property type="match status" value="1"/>
</dbReference>
<dbReference type="InterPro" id="IPR027417">
    <property type="entry name" value="P-loop_NTPase"/>
</dbReference>
<dbReference type="SUPFAM" id="SSF48452">
    <property type="entry name" value="TPR-like"/>
    <property type="match status" value="1"/>
</dbReference>
<sequence length="957" mass="103564">MLVGRERERAALTAALTAARSGAAVVLVGGEAGMGKTRLVREFTGGLGASTRVLTGGCTDLGVDGLPFGPFVTALRRLVRELDAPPVTALLPCGGRRGLARLLPELGVADDEPEPGLGRARLFEEVLLLLEGAARQRSLVLVLEDLHWADRSTGELLTFLATNLGEPGVLILGTYRPDEIGGTHPLRPLVSRVDSVRGISLGGLDRDGVAEQLSELLAAPADEAFTERVFLRSGGNPLFVEALVTVGDAPAASLSDLLLADVDRLPDLSRRVLHTAAVAASPVGHALLAILVEMDDLAFEDALRPLVRRRFLDVVEDGYAFRRDLIREAVYGSLLPGERVRLHRACAEAITTDPALVSDDRAYAEVALHWHASGAPIRAAEAAWHAAESARRTYAYAEQHRLLDRVLQTWQRAPDLADRLGVDRGTVASLAAEAALNAGELDTGVASVTTALAEHPDPEVAALLLRTRAAMYDRNGQDPLPDLHEAVRLLPTGADTPLRGEVLADLAIAQRHHQHDAEARTTAEDALRIGRRTGDRGVQARALITLAAADADLPTAVELFERARTAARDAGAADTQLAVAVTESDRLEAAGEHARAEQVARSGITLARELGLTRTRGTLLAPNLSESLLSLGRWDEAEAVYREALAQSPPPLYRAYLQVIQATVDLRRGALDAATTAATQARAVMREPNRGEETCLEPDLLDCRLAQIRQDAGAVTAILDHVLTDHDLARSPRYSWPLLTTGALTLAGHHGTGALLTRMSTYADALAVTGRLQQAHRLTFLAATRHDDIDAWAAGHTGMARPRTAVPARRSTAALHPRRTGDTAPIHCGRADHRSSVDRRRPRRRPASTRDPPTRHPSTDHDQPGPARQPRRADRSRDGSARAGGSRPEQPKDRRAPVHLRQNRRRTRLQHPRQTHRHHSPRSRRLGPPQPALHNRIRVEPQGARFRDVAWRSGKHA</sequence>
<evidence type="ECO:0000259" key="4">
    <source>
        <dbReference type="Pfam" id="PF13191"/>
    </source>
</evidence>
<evidence type="ECO:0000313" key="6">
    <source>
        <dbReference type="Proteomes" id="UP001500630"/>
    </source>
</evidence>
<feature type="region of interest" description="Disordered" evidence="3">
    <location>
        <begin position="798"/>
        <end position="935"/>
    </location>
</feature>
<name>A0ABP6ZXK1_9ACTN</name>
<dbReference type="InterPro" id="IPR011990">
    <property type="entry name" value="TPR-like_helical_dom_sf"/>
</dbReference>
<organism evidence="5 6">
    <name type="scientific">Nonomuraea rosea</name>
    <dbReference type="NCBI Taxonomy" id="638574"/>
    <lineage>
        <taxon>Bacteria</taxon>
        <taxon>Bacillati</taxon>
        <taxon>Actinomycetota</taxon>
        <taxon>Actinomycetes</taxon>
        <taxon>Streptosporangiales</taxon>
        <taxon>Streptosporangiaceae</taxon>
        <taxon>Nonomuraea</taxon>
    </lineage>
</organism>
<evidence type="ECO:0000256" key="2">
    <source>
        <dbReference type="ARBA" id="ARBA00022840"/>
    </source>
</evidence>
<keyword evidence="6" id="KW-1185">Reference proteome</keyword>
<dbReference type="EMBL" id="BAABDQ010000066">
    <property type="protein sequence ID" value="GAA3621943.1"/>
    <property type="molecule type" value="Genomic_DNA"/>
</dbReference>
<gene>
    <name evidence="5" type="ORF">GCM10022419_129530</name>
</gene>
<feature type="compositionally biased region" description="Basic and acidic residues" evidence="3">
    <location>
        <begin position="852"/>
        <end position="863"/>
    </location>
</feature>
<feature type="compositionally biased region" description="Basic residues" evidence="3">
    <location>
        <begin position="897"/>
        <end position="925"/>
    </location>
</feature>
<comment type="caution">
    <text evidence="5">The sequence shown here is derived from an EMBL/GenBank/DDBJ whole genome shotgun (WGS) entry which is preliminary data.</text>
</comment>
<keyword evidence="1" id="KW-0547">Nucleotide-binding</keyword>
<proteinExistence type="predicted"/>
<dbReference type="Proteomes" id="UP001500630">
    <property type="component" value="Unassembled WGS sequence"/>
</dbReference>
<reference evidence="6" key="1">
    <citation type="journal article" date="2019" name="Int. J. Syst. Evol. Microbiol.">
        <title>The Global Catalogue of Microorganisms (GCM) 10K type strain sequencing project: providing services to taxonomists for standard genome sequencing and annotation.</title>
        <authorList>
            <consortium name="The Broad Institute Genomics Platform"/>
            <consortium name="The Broad Institute Genome Sequencing Center for Infectious Disease"/>
            <person name="Wu L."/>
            <person name="Ma J."/>
        </authorList>
    </citation>
    <scope>NUCLEOTIDE SEQUENCE [LARGE SCALE GENOMIC DNA]</scope>
    <source>
        <strain evidence="6">JCM 17326</strain>
    </source>
</reference>
<dbReference type="InterPro" id="IPR041664">
    <property type="entry name" value="AAA_16"/>
</dbReference>
<dbReference type="Pfam" id="PF13191">
    <property type="entry name" value="AAA_16"/>
    <property type="match status" value="1"/>
</dbReference>